<comment type="subcellular location">
    <subcellularLocation>
        <location evidence="6">Golgi apparatus</location>
        <location evidence="6">Golgi stack membrane</location>
        <topology evidence="6">Single-pass type II membrane protein</topology>
    </subcellularLocation>
</comment>
<keyword evidence="6" id="KW-0812">Transmembrane</keyword>
<reference evidence="8 9" key="1">
    <citation type="journal article" date="2019" name="Sci. Rep.">
        <title>A high-quality genome of Eragrostis curvula grass provides insights into Poaceae evolution and supports new strategies to enhance forage quality.</title>
        <authorList>
            <person name="Carballo J."/>
            <person name="Santos B.A.C.M."/>
            <person name="Zappacosta D."/>
            <person name="Garbus I."/>
            <person name="Selva J.P."/>
            <person name="Gallo C.A."/>
            <person name="Diaz A."/>
            <person name="Albertini E."/>
            <person name="Caccamo M."/>
            <person name="Echenique V."/>
        </authorList>
    </citation>
    <scope>NUCLEOTIDE SEQUENCE [LARGE SCALE GENOMIC DNA]</scope>
    <source>
        <strain evidence="9">cv. Victoria</strain>
        <tissue evidence="8">Leaf</tissue>
    </source>
</reference>
<dbReference type="PANTHER" id="PTHR31889">
    <property type="entry name" value="FUCOSYLTRANSFERASE 2-RELATED"/>
    <property type="match status" value="1"/>
</dbReference>
<protein>
    <recommendedName>
        <fullName evidence="6">Fucosyltransferase</fullName>
        <ecNumber evidence="6">2.4.1.-</ecNumber>
    </recommendedName>
</protein>
<dbReference type="GO" id="GO:0042546">
    <property type="term" value="P:cell wall biogenesis"/>
    <property type="evidence" value="ECO:0007669"/>
    <property type="project" value="InterPro"/>
</dbReference>
<dbReference type="GO" id="GO:0071555">
    <property type="term" value="P:cell wall organization"/>
    <property type="evidence" value="ECO:0007669"/>
    <property type="project" value="UniProtKB-UniRule"/>
</dbReference>
<feature type="non-terminal residue" evidence="8">
    <location>
        <position position="1"/>
    </location>
</feature>
<feature type="transmembrane region" description="Helical" evidence="6">
    <location>
        <begin position="70"/>
        <end position="89"/>
    </location>
</feature>
<dbReference type="InterPro" id="IPR004938">
    <property type="entry name" value="XG_FTase"/>
</dbReference>
<evidence type="ECO:0000256" key="1">
    <source>
        <dbReference type="ARBA" id="ARBA00010481"/>
    </source>
</evidence>
<name>A0A5J9UYD6_9POAL</name>
<keyword evidence="6" id="KW-0333">Golgi apparatus</keyword>
<comment type="caution">
    <text evidence="8">The sequence shown here is derived from an EMBL/GenBank/DDBJ whole genome shotgun (WGS) entry which is preliminary data.</text>
</comment>
<dbReference type="GO" id="GO:0009969">
    <property type="term" value="P:xyloglucan biosynthetic process"/>
    <property type="evidence" value="ECO:0007669"/>
    <property type="project" value="TreeGrafter"/>
</dbReference>
<evidence type="ECO:0000256" key="5">
    <source>
        <dbReference type="ARBA" id="ARBA00023316"/>
    </source>
</evidence>
<comment type="similarity">
    <text evidence="1 6">Belongs to the glycosyltransferase 37 family.</text>
</comment>
<keyword evidence="5 6" id="KW-0961">Cell wall biogenesis/degradation</keyword>
<dbReference type="Gene3D" id="3.40.50.11340">
    <property type="match status" value="1"/>
</dbReference>
<organism evidence="8 9">
    <name type="scientific">Eragrostis curvula</name>
    <name type="common">weeping love grass</name>
    <dbReference type="NCBI Taxonomy" id="38414"/>
    <lineage>
        <taxon>Eukaryota</taxon>
        <taxon>Viridiplantae</taxon>
        <taxon>Streptophyta</taxon>
        <taxon>Embryophyta</taxon>
        <taxon>Tracheophyta</taxon>
        <taxon>Spermatophyta</taxon>
        <taxon>Magnoliopsida</taxon>
        <taxon>Liliopsida</taxon>
        <taxon>Poales</taxon>
        <taxon>Poaceae</taxon>
        <taxon>PACMAD clade</taxon>
        <taxon>Chloridoideae</taxon>
        <taxon>Eragrostideae</taxon>
        <taxon>Eragrostidinae</taxon>
        <taxon>Eragrostis</taxon>
    </lineage>
</organism>
<evidence type="ECO:0000313" key="9">
    <source>
        <dbReference type="Proteomes" id="UP000324897"/>
    </source>
</evidence>
<dbReference type="EMBL" id="RWGY01000011">
    <property type="protein sequence ID" value="TVU28625.1"/>
    <property type="molecule type" value="Genomic_DNA"/>
</dbReference>
<comment type="function">
    <text evidence="6">May be involved in cell wall biosynthesis.</text>
</comment>
<keyword evidence="2 6" id="KW-0328">Glycosyltransferase</keyword>
<evidence type="ECO:0000256" key="7">
    <source>
        <dbReference type="SAM" id="MobiDB-lite"/>
    </source>
</evidence>
<feature type="region of interest" description="Disordered" evidence="7">
    <location>
        <begin position="1"/>
        <end position="33"/>
    </location>
</feature>
<evidence type="ECO:0000256" key="2">
    <source>
        <dbReference type="ARBA" id="ARBA00022676"/>
    </source>
</evidence>
<dbReference type="Pfam" id="PF03254">
    <property type="entry name" value="XG_FTase"/>
    <property type="match status" value="1"/>
</dbReference>
<dbReference type="GO" id="GO:0032580">
    <property type="term" value="C:Golgi cisterna membrane"/>
    <property type="evidence" value="ECO:0007669"/>
    <property type="project" value="UniProtKB-SubCell"/>
</dbReference>
<sequence>MPNRLTPTGVSKVIGAGSREASPLRKSRCPTPTDAAARAHKMVIGGGESGGSERAWWSTPVWRAPARAEVMIVVGFLATLALLALVFSGDGAGVRSLPATFSPLRTEFVQKPVPAESRLHADEAILDDMPAPTTPPDQDHLLDGLLSPAVHKQSCRSRPALSSYRRSSPFRPSHYLVDRLRRYEVRHRRCGPGAALFKEAVEHLRSGRNAAHAECQYVVWTPLNGLGNRMLSLISTFLYALLTDRVLLVHEPPEFEDLFCEPFPGSSWTLPTDFPITDFAGIFTMMSPTSYKNMRQAGAISSDHRNVSSERLPAFVFLDLIQSFTDAAFCESDQRVLAKFNWMVLKSDVYFAPMLFLMPAYERELAQLFPEKEAVFHLVARYLFHPSNDVWAIVCRFYEAYLARADERVGLQVRVFPEMPVPFENMYGQIVRCSEQHGLLPKLVQKDAAANNNHSSAVAPGSRKKKLTSILVTSLLSDYYERIRGVYFVNPTATGESVEVHQPSHDREQHTEARAHNQRALAEIYLLSFCDRIVTTAVSTFGYVAHGLAGVRPWVLLRPPSPDALADPACVRSETAEPCLQAPPRLLCGAADGSDLGSLAPYVRHCEDVYRGIKLFS</sequence>
<evidence type="ECO:0000256" key="4">
    <source>
        <dbReference type="ARBA" id="ARBA00023180"/>
    </source>
</evidence>
<proteinExistence type="inferred from homology"/>
<dbReference type="PANTHER" id="PTHR31889:SF38">
    <property type="entry name" value="FUCOSYLTRANSFERASE"/>
    <property type="match status" value="1"/>
</dbReference>
<evidence type="ECO:0000256" key="6">
    <source>
        <dbReference type="RuleBase" id="RU367004"/>
    </source>
</evidence>
<keyword evidence="4" id="KW-0325">Glycoprotein</keyword>
<dbReference type="AlphaFoldDB" id="A0A5J9UYD6"/>
<accession>A0A5J9UYD6</accession>
<keyword evidence="3 6" id="KW-0808">Transferase</keyword>
<keyword evidence="9" id="KW-1185">Reference proteome</keyword>
<evidence type="ECO:0000313" key="8">
    <source>
        <dbReference type="EMBL" id="TVU28625.1"/>
    </source>
</evidence>
<dbReference type="EC" id="2.4.1.-" evidence="6"/>
<evidence type="ECO:0000256" key="3">
    <source>
        <dbReference type="ARBA" id="ARBA00022679"/>
    </source>
</evidence>
<dbReference type="GO" id="GO:0008107">
    <property type="term" value="F:galactoside 2-alpha-L-fucosyltransferase activity"/>
    <property type="evidence" value="ECO:0007669"/>
    <property type="project" value="InterPro"/>
</dbReference>
<dbReference type="Gramene" id="TVU28625">
    <property type="protein sequence ID" value="TVU28625"/>
    <property type="gene ID" value="EJB05_20149"/>
</dbReference>
<keyword evidence="6" id="KW-1133">Transmembrane helix</keyword>
<dbReference type="FunFam" id="3.40.50.11340:FF:000003">
    <property type="entry name" value="Galactoside 2-alpha-L-fucosyltransferase"/>
    <property type="match status" value="1"/>
</dbReference>
<gene>
    <name evidence="8" type="ORF">EJB05_20149</name>
</gene>
<dbReference type="Proteomes" id="UP000324897">
    <property type="component" value="Chromosome 1"/>
</dbReference>
<dbReference type="OrthoDB" id="428346at2759"/>
<keyword evidence="6" id="KW-0472">Membrane</keyword>